<protein>
    <submittedName>
        <fullName evidence="2">Uncharacterized protein</fullName>
    </submittedName>
</protein>
<keyword evidence="1" id="KW-1133">Transmembrane helix</keyword>
<dbReference type="AlphaFoldDB" id="A0A9Q0MYI6"/>
<accession>A0A9Q0MYI6</accession>
<dbReference type="EMBL" id="WJQU01000003">
    <property type="protein sequence ID" value="KAJ6639500.1"/>
    <property type="molecule type" value="Genomic_DNA"/>
</dbReference>
<proteinExistence type="predicted"/>
<dbReference type="OrthoDB" id="8069600at2759"/>
<name>A0A9Q0MYI6_9DIPT</name>
<evidence type="ECO:0000313" key="3">
    <source>
        <dbReference type="Proteomes" id="UP001151699"/>
    </source>
</evidence>
<keyword evidence="1" id="KW-0812">Transmembrane</keyword>
<dbReference type="Proteomes" id="UP001151699">
    <property type="component" value="Chromosome X"/>
</dbReference>
<sequence>MANTKDKLTLLKSSTPSISPPIVRKNTRGAAKIALISSSVNPAPQGTNENIYELLMSLNNKFDDNQKNLSSLDSKIDANQQHSEFNDRLNALKAELDGKVTSELQQQAVPADSHHPPLLMEIDVEPLVFLEEVRLPKFNFFRANYEELSNLLESIDWFAVSCILFVIVVVAAPAPGVLVHSAPVVHAAPLVAHPVAVAHHPVAVSHSSSHVVHHTAPVAKIVATPVVAHHIAPVHVAHPVHTHVVSAPLVKTVVPVVHHAPIVHHSPVITVHH</sequence>
<feature type="transmembrane region" description="Helical" evidence="1">
    <location>
        <begin position="157"/>
        <end position="179"/>
    </location>
</feature>
<keyword evidence="1" id="KW-0472">Membrane</keyword>
<organism evidence="2 3">
    <name type="scientific">Pseudolycoriella hygida</name>
    <dbReference type="NCBI Taxonomy" id="35572"/>
    <lineage>
        <taxon>Eukaryota</taxon>
        <taxon>Metazoa</taxon>
        <taxon>Ecdysozoa</taxon>
        <taxon>Arthropoda</taxon>
        <taxon>Hexapoda</taxon>
        <taxon>Insecta</taxon>
        <taxon>Pterygota</taxon>
        <taxon>Neoptera</taxon>
        <taxon>Endopterygota</taxon>
        <taxon>Diptera</taxon>
        <taxon>Nematocera</taxon>
        <taxon>Sciaroidea</taxon>
        <taxon>Sciaridae</taxon>
        <taxon>Pseudolycoriella</taxon>
    </lineage>
</organism>
<keyword evidence="3" id="KW-1185">Reference proteome</keyword>
<comment type="caution">
    <text evidence="2">The sequence shown here is derived from an EMBL/GenBank/DDBJ whole genome shotgun (WGS) entry which is preliminary data.</text>
</comment>
<reference evidence="2" key="1">
    <citation type="submission" date="2022-07" db="EMBL/GenBank/DDBJ databases">
        <authorList>
            <person name="Trinca V."/>
            <person name="Uliana J.V.C."/>
            <person name="Torres T.T."/>
            <person name="Ward R.J."/>
            <person name="Monesi N."/>
        </authorList>
    </citation>
    <scope>NUCLEOTIDE SEQUENCE</scope>
    <source>
        <strain evidence="2">HSMRA1968</strain>
        <tissue evidence="2">Whole embryos</tissue>
    </source>
</reference>
<gene>
    <name evidence="2" type="ORF">Bhyg_12246</name>
</gene>
<evidence type="ECO:0000313" key="2">
    <source>
        <dbReference type="EMBL" id="KAJ6639500.1"/>
    </source>
</evidence>
<evidence type="ECO:0000256" key="1">
    <source>
        <dbReference type="SAM" id="Phobius"/>
    </source>
</evidence>